<dbReference type="AlphaFoldDB" id="A0A972GXV5"/>
<dbReference type="RefSeq" id="WP_171653109.1">
    <property type="nucleotide sequence ID" value="NZ_WHOD01000066.1"/>
</dbReference>
<gene>
    <name evidence="1" type="ORF">GC093_16915</name>
</gene>
<name>A0A972GXV5_9BACL</name>
<sequence>MLPTIQFYAQARSSLRQIFKENGIIVNDNHVGTIGELYAKIYLESFGLSVRPAKNLIWPYDLEDSLGIKYSVKTITTENTLGKTSPVNILEDWTVLIAISLDGDFMLEKMAMIIKSHLISYPVFQKNINNRSNGSKSHPQFSMVEVLG</sequence>
<keyword evidence="2" id="KW-1185">Reference proteome</keyword>
<dbReference type="Proteomes" id="UP000641588">
    <property type="component" value="Unassembled WGS sequence"/>
</dbReference>
<accession>A0A972GXV5</accession>
<reference evidence="1" key="1">
    <citation type="submission" date="2019-10" db="EMBL/GenBank/DDBJ databases">
        <title>Description of Paenibacillus glebae sp. nov.</title>
        <authorList>
            <person name="Carlier A."/>
            <person name="Qi S."/>
        </authorList>
    </citation>
    <scope>NUCLEOTIDE SEQUENCE</scope>
    <source>
        <strain evidence="1">LMG 31456</strain>
    </source>
</reference>
<evidence type="ECO:0000313" key="2">
    <source>
        <dbReference type="Proteomes" id="UP000641588"/>
    </source>
</evidence>
<organism evidence="1 2">
    <name type="scientific">Paenibacillus foliorum</name>
    <dbReference type="NCBI Taxonomy" id="2654974"/>
    <lineage>
        <taxon>Bacteria</taxon>
        <taxon>Bacillati</taxon>
        <taxon>Bacillota</taxon>
        <taxon>Bacilli</taxon>
        <taxon>Bacillales</taxon>
        <taxon>Paenibacillaceae</taxon>
        <taxon>Paenibacillus</taxon>
    </lineage>
</organism>
<comment type="caution">
    <text evidence="1">The sequence shown here is derived from an EMBL/GenBank/DDBJ whole genome shotgun (WGS) entry which is preliminary data.</text>
</comment>
<evidence type="ECO:0000313" key="1">
    <source>
        <dbReference type="EMBL" id="NOU94890.1"/>
    </source>
</evidence>
<protein>
    <submittedName>
        <fullName evidence="1">Uncharacterized protein</fullName>
    </submittedName>
</protein>
<proteinExistence type="predicted"/>
<dbReference type="EMBL" id="WHOD01000066">
    <property type="protein sequence ID" value="NOU94890.1"/>
    <property type="molecule type" value="Genomic_DNA"/>
</dbReference>